<proteinExistence type="predicted"/>
<evidence type="ECO:0000313" key="2">
    <source>
        <dbReference type="EMBL" id="KAK6539274.1"/>
    </source>
</evidence>
<dbReference type="PROSITE" id="PS50181">
    <property type="entry name" value="FBOX"/>
    <property type="match status" value="1"/>
</dbReference>
<name>A0AAV9XB04_9PEZI</name>
<dbReference type="SUPFAM" id="SSF81383">
    <property type="entry name" value="F-box domain"/>
    <property type="match status" value="1"/>
</dbReference>
<dbReference type="InterPro" id="IPR001810">
    <property type="entry name" value="F-box_dom"/>
</dbReference>
<dbReference type="AlphaFoldDB" id="A0AAV9XB04"/>
<accession>A0AAV9XB04</accession>
<dbReference type="Proteomes" id="UP001365542">
    <property type="component" value="Unassembled WGS sequence"/>
</dbReference>
<feature type="domain" description="F-box" evidence="1">
    <location>
        <begin position="30"/>
        <end position="78"/>
    </location>
</feature>
<comment type="caution">
    <text evidence="2">The sequence shown here is derived from an EMBL/GenBank/DDBJ whole genome shotgun (WGS) entry which is preliminary data.</text>
</comment>
<evidence type="ECO:0000259" key="1">
    <source>
        <dbReference type="PROSITE" id="PS50181"/>
    </source>
</evidence>
<reference evidence="2 3" key="1">
    <citation type="submission" date="2019-10" db="EMBL/GenBank/DDBJ databases">
        <authorList>
            <person name="Palmer J.M."/>
        </authorList>
    </citation>
    <scope>NUCLEOTIDE SEQUENCE [LARGE SCALE GENOMIC DNA]</scope>
    <source>
        <strain evidence="2 3">TWF694</strain>
    </source>
</reference>
<dbReference type="EMBL" id="JAVHJO010000006">
    <property type="protein sequence ID" value="KAK6539274.1"/>
    <property type="molecule type" value="Genomic_DNA"/>
</dbReference>
<organism evidence="2 3">
    <name type="scientific">Orbilia ellipsospora</name>
    <dbReference type="NCBI Taxonomy" id="2528407"/>
    <lineage>
        <taxon>Eukaryota</taxon>
        <taxon>Fungi</taxon>
        <taxon>Dikarya</taxon>
        <taxon>Ascomycota</taxon>
        <taxon>Pezizomycotina</taxon>
        <taxon>Orbiliomycetes</taxon>
        <taxon>Orbiliales</taxon>
        <taxon>Orbiliaceae</taxon>
        <taxon>Orbilia</taxon>
    </lineage>
</organism>
<gene>
    <name evidence="2" type="ORF">TWF694_009509</name>
</gene>
<dbReference type="InterPro" id="IPR036047">
    <property type="entry name" value="F-box-like_dom_sf"/>
</dbReference>
<sequence>MATLRDTTNTSQSASELAPATLTQAISPAKTYLDRLPTEILNEIINYLPDPGDAVHLGSTCRALQREILNSNHFWWKVARDKKVHRDFLRYPYAPTVDYQRFVVRVARGEIRTTCELCFKARYGRVRKCLGERIICPDCMDERVVLAEVVERIPNFDPVASGLQSFKFLYNGFDMNASRQSGTYQNVFWLPSVIRHVKATYGLIDWKKCVGDHMPTIGPLVGARQNREYLVDILERVRSNIRAIYLAEYDAALRPLVPLDRLEAYLTGSNISTRLGKDILALELFCPAEGQTDRASSEVIERVARMGIVYLLGPRIQGQPKTIRQYDLGHLWLTVTQSLTARFLSANKRWGRCRICVNAGERGLPGQTFPRNIYNFIHHIQHAHPIYLLRLDVSLMV</sequence>
<protein>
    <recommendedName>
        <fullName evidence="1">F-box domain-containing protein</fullName>
    </recommendedName>
</protein>
<keyword evidence="3" id="KW-1185">Reference proteome</keyword>
<dbReference type="Pfam" id="PF12937">
    <property type="entry name" value="F-box-like"/>
    <property type="match status" value="1"/>
</dbReference>
<evidence type="ECO:0000313" key="3">
    <source>
        <dbReference type="Proteomes" id="UP001365542"/>
    </source>
</evidence>